<reference evidence="2 3" key="1">
    <citation type="submission" date="2020-08" db="EMBL/GenBank/DDBJ databases">
        <title>Sequencing the genomes of 1000 actinobacteria strains.</title>
        <authorList>
            <person name="Klenk H.-P."/>
        </authorList>
    </citation>
    <scope>NUCLEOTIDE SEQUENCE [LARGE SCALE GENOMIC DNA]</scope>
    <source>
        <strain evidence="2 3">DSM 45582</strain>
    </source>
</reference>
<dbReference type="InterPro" id="IPR049945">
    <property type="entry name" value="AAA_22"/>
</dbReference>
<dbReference type="RefSeq" id="WP_184480768.1">
    <property type="nucleotide sequence ID" value="NZ_JACHIV010000001.1"/>
</dbReference>
<sequence length="618" mass="66801">MSRPVPMLTFTGPPGSGKTALLDELAAGLEQNVPFARLDCARLGPSSPQEVLAALAFQLSRPCPGYGTLEFPRLITGQLALGATLNVARWTLARRQVEDELAAYLKISDPPQFLATLAAGVLATVPALSNVPGVVTLGQHLPGLVVGGINAVLRGRRDRGDARKWFGHQDKGLARDPIDVLVELNHKARSPDGSQEVGEVLWAAFLADLRDGFRRGRQADRRTLNCAVLLDDVDAGLELVSGLEVAHRQRGQLAVDDPDPLTVVATSSRSALVRRLSAAGEDPVAIENAGYEDYAQRGSGRHRAGPYLVRLDDLSPEAVDTLVSALGPRLSDNRRISAMVHGFAHGHPGATRMLLDAIAEHRLDPVSLDAVLDAAVPGDGVLRVADGMVATFLVDVAPNVVEDLVTCSAARNIDQALRLARYRPLLLGTGDRNSAVFDGTVWSRVDDAGARTMIPVLRRLLLRRLAARTEHDRADWASVHGWLRRRCEQDQDRAGELHHALALGEVEFVTRKLADLLDEVPARAWLVLLREVCAAPDAGGHALAPVERVRELTRWAPPRDLPVAPLARLVVALWTVADPFRDARHRDLDGEIAADLDDIAPYAGDGLAVLRAEADKYR</sequence>
<accession>A0A840NL60</accession>
<evidence type="ECO:0000313" key="2">
    <source>
        <dbReference type="EMBL" id="MBB5070863.1"/>
    </source>
</evidence>
<dbReference type="SMART" id="SM00382">
    <property type="entry name" value="AAA"/>
    <property type="match status" value="1"/>
</dbReference>
<feature type="domain" description="AAA+ ATPase" evidence="1">
    <location>
        <begin position="4"/>
        <end position="290"/>
    </location>
</feature>
<dbReference type="InterPro" id="IPR003593">
    <property type="entry name" value="AAA+_ATPase"/>
</dbReference>
<dbReference type="Gene3D" id="3.40.50.300">
    <property type="entry name" value="P-loop containing nucleotide triphosphate hydrolases"/>
    <property type="match status" value="1"/>
</dbReference>
<name>A0A840NL60_9PSEU</name>
<evidence type="ECO:0000259" key="1">
    <source>
        <dbReference type="SMART" id="SM00382"/>
    </source>
</evidence>
<dbReference type="SUPFAM" id="SSF52540">
    <property type="entry name" value="P-loop containing nucleoside triphosphate hydrolases"/>
    <property type="match status" value="1"/>
</dbReference>
<dbReference type="AlphaFoldDB" id="A0A840NL60"/>
<evidence type="ECO:0000313" key="3">
    <source>
        <dbReference type="Proteomes" id="UP000580474"/>
    </source>
</evidence>
<comment type="caution">
    <text evidence="2">The sequence shown here is derived from an EMBL/GenBank/DDBJ whole genome shotgun (WGS) entry which is preliminary data.</text>
</comment>
<protein>
    <recommendedName>
        <fullName evidence="1">AAA+ ATPase domain-containing protein</fullName>
    </recommendedName>
</protein>
<organism evidence="2 3">
    <name type="scientific">Saccharopolyspora gloriosae</name>
    <dbReference type="NCBI Taxonomy" id="455344"/>
    <lineage>
        <taxon>Bacteria</taxon>
        <taxon>Bacillati</taxon>
        <taxon>Actinomycetota</taxon>
        <taxon>Actinomycetes</taxon>
        <taxon>Pseudonocardiales</taxon>
        <taxon>Pseudonocardiaceae</taxon>
        <taxon>Saccharopolyspora</taxon>
    </lineage>
</organism>
<dbReference type="Pfam" id="PF13401">
    <property type="entry name" value="AAA_22"/>
    <property type="match status" value="1"/>
</dbReference>
<dbReference type="EMBL" id="JACHIV010000001">
    <property type="protein sequence ID" value="MBB5070863.1"/>
    <property type="molecule type" value="Genomic_DNA"/>
</dbReference>
<dbReference type="GO" id="GO:0016887">
    <property type="term" value="F:ATP hydrolysis activity"/>
    <property type="evidence" value="ECO:0007669"/>
    <property type="project" value="InterPro"/>
</dbReference>
<proteinExistence type="predicted"/>
<gene>
    <name evidence="2" type="ORF">BJ969_003951</name>
</gene>
<dbReference type="Proteomes" id="UP000580474">
    <property type="component" value="Unassembled WGS sequence"/>
</dbReference>
<keyword evidence="3" id="KW-1185">Reference proteome</keyword>
<dbReference type="InterPro" id="IPR027417">
    <property type="entry name" value="P-loop_NTPase"/>
</dbReference>